<dbReference type="GO" id="GO:0004519">
    <property type="term" value="F:endonuclease activity"/>
    <property type="evidence" value="ECO:0007669"/>
    <property type="project" value="UniProtKB-KW"/>
</dbReference>
<comment type="caution">
    <text evidence="7">The sequence shown here is derived from an EMBL/GenBank/DDBJ whole genome shotgun (WGS) entry which is preliminary data.</text>
</comment>
<feature type="compositionally biased region" description="Low complexity" evidence="3">
    <location>
        <begin position="88"/>
        <end position="98"/>
    </location>
</feature>
<dbReference type="PANTHER" id="PTHR13966:SF5">
    <property type="entry name" value="ENDONUCLEASE G, MITOCHONDRIAL"/>
    <property type="match status" value="1"/>
</dbReference>
<dbReference type="AlphaFoldDB" id="A0A5M3Q559"/>
<dbReference type="InterPro" id="IPR044929">
    <property type="entry name" value="DNA/RNA_non-sp_Endonuclease_sf"/>
</dbReference>
<keyword evidence="2" id="KW-0479">Metal-binding</keyword>
<dbReference type="InterPro" id="IPR020821">
    <property type="entry name" value="ENPP1-3/EXOG-like_nuc-like"/>
</dbReference>
<dbReference type="InterPro" id="IPR040255">
    <property type="entry name" value="Non-specific_endonuclease"/>
</dbReference>
<evidence type="ECO:0000313" key="7">
    <source>
        <dbReference type="EMBL" id="GBO90201.1"/>
    </source>
</evidence>
<dbReference type="SUPFAM" id="SSF54060">
    <property type="entry name" value="His-Me finger endonucleases"/>
    <property type="match status" value="1"/>
</dbReference>
<name>A0A5M3Q559_9GAMM</name>
<feature type="signal peptide" evidence="4">
    <location>
        <begin position="1"/>
        <end position="19"/>
    </location>
</feature>
<proteinExistence type="predicted"/>
<feature type="binding site" evidence="2">
    <location>
        <position position="135"/>
    </location>
    <ligand>
        <name>Mg(2+)</name>
        <dbReference type="ChEBI" id="CHEBI:18420"/>
        <note>catalytic</note>
    </ligand>
</feature>
<dbReference type="SMART" id="SM00892">
    <property type="entry name" value="Endonuclease_NS"/>
    <property type="match status" value="1"/>
</dbReference>
<feature type="domain" description="ENPP1-3/EXOG-like endonuclease/phosphodiesterase" evidence="5">
    <location>
        <begin position="42"/>
        <end position="239"/>
    </location>
</feature>
<evidence type="ECO:0000256" key="2">
    <source>
        <dbReference type="PIRSR" id="PIRSR640255-2"/>
    </source>
</evidence>
<feature type="domain" description="DNA/RNA non-specific endonuclease/pyrophosphatase/phosphodiesterase" evidence="6">
    <location>
        <begin position="41"/>
        <end position="239"/>
    </location>
</feature>
<reference evidence="7 8" key="1">
    <citation type="journal article" date="2019" name="J. Gen. Appl. Microbiol.">
        <title>Aerobic degradation of cis-dichloroethene by the marine bacterium Marinobacter salsuginis strain 5N-3.</title>
        <authorList>
            <person name="Inoue Y."/>
            <person name="Fukunaga Y."/>
            <person name="Katsumata H."/>
            <person name="Ohji S."/>
            <person name="Hosoyama A."/>
            <person name="Mori K."/>
            <person name="Ando K."/>
        </authorList>
    </citation>
    <scope>NUCLEOTIDE SEQUENCE [LARGE SCALE GENOMIC DNA]</scope>
    <source>
        <strain evidence="7 8">NBRC 109114</strain>
    </source>
</reference>
<dbReference type="Pfam" id="PF01223">
    <property type="entry name" value="Endonuclease_NS"/>
    <property type="match status" value="1"/>
</dbReference>
<protein>
    <submittedName>
        <fullName evidence="7">DNA/RNA non-specific endonuclease</fullName>
    </submittedName>
</protein>
<evidence type="ECO:0000256" key="3">
    <source>
        <dbReference type="SAM" id="MobiDB-lite"/>
    </source>
</evidence>
<gene>
    <name evidence="7" type="ORF">MSSD14B_38690</name>
</gene>
<dbReference type="RefSeq" id="WP_136630403.1">
    <property type="nucleotide sequence ID" value="NZ_BGZI01000035.1"/>
</dbReference>
<dbReference type="Proteomes" id="UP000387223">
    <property type="component" value="Unassembled WGS sequence"/>
</dbReference>
<dbReference type="InterPro" id="IPR044925">
    <property type="entry name" value="His-Me_finger_sf"/>
</dbReference>
<organism evidence="7 8">
    <name type="scientific">Marinobacter salsuginis</name>
    <dbReference type="NCBI Taxonomy" id="418719"/>
    <lineage>
        <taxon>Bacteria</taxon>
        <taxon>Pseudomonadati</taxon>
        <taxon>Pseudomonadota</taxon>
        <taxon>Gammaproteobacteria</taxon>
        <taxon>Pseudomonadales</taxon>
        <taxon>Marinobacteraceae</taxon>
        <taxon>Marinobacter</taxon>
    </lineage>
</organism>
<dbReference type="GO" id="GO:0016787">
    <property type="term" value="F:hydrolase activity"/>
    <property type="evidence" value="ECO:0007669"/>
    <property type="project" value="InterPro"/>
</dbReference>
<feature type="active site" description="Proton acceptor" evidence="1">
    <location>
        <position position="104"/>
    </location>
</feature>
<dbReference type="SMART" id="SM00477">
    <property type="entry name" value="NUC"/>
    <property type="match status" value="1"/>
</dbReference>
<dbReference type="EMBL" id="BGZI01000035">
    <property type="protein sequence ID" value="GBO90201.1"/>
    <property type="molecule type" value="Genomic_DNA"/>
</dbReference>
<dbReference type="GO" id="GO:0003676">
    <property type="term" value="F:nucleic acid binding"/>
    <property type="evidence" value="ECO:0007669"/>
    <property type="project" value="InterPro"/>
</dbReference>
<dbReference type="CDD" id="cd00091">
    <property type="entry name" value="NUC"/>
    <property type="match status" value="1"/>
</dbReference>
<keyword evidence="7" id="KW-0378">Hydrolase</keyword>
<keyword evidence="4" id="KW-0732">Signal</keyword>
<feature type="chain" id="PRO_5024321647" evidence="4">
    <location>
        <begin position="20"/>
        <end position="253"/>
    </location>
</feature>
<evidence type="ECO:0000259" key="6">
    <source>
        <dbReference type="SMART" id="SM00892"/>
    </source>
</evidence>
<accession>A0A5M3Q559</accession>
<evidence type="ECO:0000259" key="5">
    <source>
        <dbReference type="SMART" id="SM00477"/>
    </source>
</evidence>
<dbReference type="PANTHER" id="PTHR13966">
    <property type="entry name" value="ENDONUCLEASE RELATED"/>
    <property type="match status" value="1"/>
</dbReference>
<evidence type="ECO:0000256" key="4">
    <source>
        <dbReference type="SAM" id="SignalP"/>
    </source>
</evidence>
<keyword evidence="7" id="KW-0540">Nuclease</keyword>
<dbReference type="GO" id="GO:0046872">
    <property type="term" value="F:metal ion binding"/>
    <property type="evidence" value="ECO:0007669"/>
    <property type="project" value="UniProtKB-KW"/>
</dbReference>
<evidence type="ECO:0000256" key="1">
    <source>
        <dbReference type="PIRSR" id="PIRSR640255-1"/>
    </source>
</evidence>
<feature type="region of interest" description="Disordered" evidence="3">
    <location>
        <begin position="82"/>
        <end position="101"/>
    </location>
</feature>
<sequence length="253" mass="28472">MLVRVVLLVALATASMAAAASESCPTNMELGNPGGSDLTLCHDGYAVGYSYQHKIPVWCAYWIERETVDVNVERQDRFVEHPQVPKQYSSSRSDYSKSGYDRGHCAPSASIDYSAEANQETFFYTNMFPQKPGLNRDMFGHKGAWGYLENEIRDWARERDQVYVISGAHVGEGAQTIGDGVRVPTHFYKVVISPIGPEVIAFWIPHKENAKYEVVSYLTSIDDIERKTGLDFMSLLEDSQENDLESQIADKLW</sequence>
<keyword evidence="7" id="KW-0255">Endonuclease</keyword>
<dbReference type="Gene3D" id="3.40.570.10">
    <property type="entry name" value="Extracellular Endonuclease, subunit A"/>
    <property type="match status" value="1"/>
</dbReference>
<dbReference type="InterPro" id="IPR001604">
    <property type="entry name" value="Endo_G_ENPP1-like_dom"/>
</dbReference>
<evidence type="ECO:0000313" key="8">
    <source>
        <dbReference type="Proteomes" id="UP000387223"/>
    </source>
</evidence>